<dbReference type="CDD" id="cd02970">
    <property type="entry name" value="PRX_like2"/>
    <property type="match status" value="1"/>
</dbReference>
<evidence type="ECO:0008006" key="3">
    <source>
        <dbReference type="Google" id="ProtNLM"/>
    </source>
</evidence>
<name>A0ABR3JMW8_9AGAR</name>
<dbReference type="Pfam" id="PF13911">
    <property type="entry name" value="AhpC-TSA_2"/>
    <property type="match status" value="1"/>
</dbReference>
<protein>
    <recommendedName>
        <fullName evidence="3">Thioredoxin-like protein AAED1</fullName>
    </recommendedName>
</protein>
<keyword evidence="2" id="KW-1185">Reference proteome</keyword>
<dbReference type="InterPro" id="IPR036249">
    <property type="entry name" value="Thioredoxin-like_sf"/>
</dbReference>
<organism evidence="1 2">
    <name type="scientific">Hohenbuehelia grisea</name>
    <dbReference type="NCBI Taxonomy" id="104357"/>
    <lineage>
        <taxon>Eukaryota</taxon>
        <taxon>Fungi</taxon>
        <taxon>Dikarya</taxon>
        <taxon>Basidiomycota</taxon>
        <taxon>Agaricomycotina</taxon>
        <taxon>Agaricomycetes</taxon>
        <taxon>Agaricomycetidae</taxon>
        <taxon>Agaricales</taxon>
        <taxon>Pleurotineae</taxon>
        <taxon>Pleurotaceae</taxon>
        <taxon>Hohenbuehelia</taxon>
    </lineage>
</organism>
<dbReference type="InterPro" id="IPR032801">
    <property type="entry name" value="PXL2A/B/C"/>
</dbReference>
<reference evidence="2" key="1">
    <citation type="submission" date="2024-06" db="EMBL/GenBank/DDBJ databases">
        <title>Multi-omics analyses provide insights into the biosynthesis of the anticancer antibiotic pleurotin in Hohenbuehelia grisea.</title>
        <authorList>
            <person name="Weaver J.A."/>
            <person name="Alberti F."/>
        </authorList>
    </citation>
    <scope>NUCLEOTIDE SEQUENCE [LARGE SCALE GENOMIC DNA]</scope>
    <source>
        <strain evidence="2">T-177</strain>
    </source>
</reference>
<dbReference type="Gene3D" id="3.40.30.10">
    <property type="entry name" value="Glutaredoxin"/>
    <property type="match status" value="1"/>
</dbReference>
<accession>A0ABR3JMW8</accession>
<evidence type="ECO:0000313" key="2">
    <source>
        <dbReference type="Proteomes" id="UP001556367"/>
    </source>
</evidence>
<evidence type="ECO:0000313" key="1">
    <source>
        <dbReference type="EMBL" id="KAL0957072.1"/>
    </source>
</evidence>
<dbReference type="Proteomes" id="UP001556367">
    <property type="component" value="Unassembled WGS sequence"/>
</dbReference>
<dbReference type="PANTHER" id="PTHR28630:SF3">
    <property type="entry name" value="PEROXIREDOXIN-LIKE 2C"/>
    <property type="match status" value="1"/>
</dbReference>
<sequence>MATTQPKEIPDSTIIEKASKLEVYDAKGAKVVFGSLFSDQKIIAVFIRHFFCGTCKMYVEQLASIPKETLESANAKIVVVGCGEWNPIKGYASDTGFAGDIYADPSLELYHTLGMNVESIDGTPAGQEKRTYVTRGRVSNIVSSIVNGPLRHPTHLGKQGNWSQLGGDFILGPGLKCTFASRMQHTEDHVEVSELVKIAGAKES</sequence>
<gene>
    <name evidence="1" type="ORF">HGRIS_003169</name>
</gene>
<dbReference type="SUPFAM" id="SSF52833">
    <property type="entry name" value="Thioredoxin-like"/>
    <property type="match status" value="1"/>
</dbReference>
<proteinExistence type="predicted"/>
<dbReference type="PANTHER" id="PTHR28630">
    <property type="match status" value="1"/>
</dbReference>
<comment type="caution">
    <text evidence="1">The sequence shown here is derived from an EMBL/GenBank/DDBJ whole genome shotgun (WGS) entry which is preliminary data.</text>
</comment>
<dbReference type="EMBL" id="JASNQZ010000006">
    <property type="protein sequence ID" value="KAL0957072.1"/>
    <property type="molecule type" value="Genomic_DNA"/>
</dbReference>